<name>A0A8H6KZ98_9LECA</name>
<evidence type="ECO:0000313" key="1">
    <source>
        <dbReference type="EMBL" id="KAF6229708.1"/>
    </source>
</evidence>
<sequence>MEEPNARPHTASDTAQLRLTSLTPELKCAVFASLPDVTSTKSLALVSSSFYYTFLDAQSLILSQVLQNEIPTDLMHGAFAAYNASRIPVWTKQAVQDFLVEYFGNSVPHKAQKWNLSEALRMSKFHSCVEFFATEFASSALSKNPTTRGSNAAPSFTEVIRIKRTIYRFELYCNLFRKPSYHRMIRGARNCLIQPRPFGATEQREIFFDLFSPWENEQLGCIYDYLVGEITVPFNDVAEHDVDWGELSIPWVDTFGSSEIWYKERYLLVGLDFIFQLSTASTYDDRHRLLKSDQVSGESFLSDAMIPPRLLQHDGVPLEEDSDEEKRTLVSPHFNDDNDSGPTEAWRWAHAECSKDRFYFLEDHRWFRQRGYVMWDLARLLEWEFFALPVQALAAERLPGYSGCLEQQAEMDRLKVSWKKRSRIWGKGGTGWWAPGDESHIQWPRRYQNPQVPSTQKYTMALPKILKAAPKSSG</sequence>
<evidence type="ECO:0000313" key="2">
    <source>
        <dbReference type="Proteomes" id="UP000578531"/>
    </source>
</evidence>
<gene>
    <name evidence="1" type="ORF">HO173_011355</name>
</gene>
<dbReference type="OrthoDB" id="5427059at2759"/>
<dbReference type="Proteomes" id="UP000578531">
    <property type="component" value="Unassembled WGS sequence"/>
</dbReference>
<protein>
    <recommendedName>
        <fullName evidence="3">F-box domain-containing protein</fullName>
    </recommendedName>
</protein>
<reference evidence="1 2" key="1">
    <citation type="journal article" date="2020" name="Genomics">
        <title>Complete, high-quality genomes from long-read metagenomic sequencing of two wolf lichen thalli reveals enigmatic genome architecture.</title>
        <authorList>
            <person name="McKenzie S.K."/>
            <person name="Walston R.F."/>
            <person name="Allen J.L."/>
        </authorList>
    </citation>
    <scope>NUCLEOTIDE SEQUENCE [LARGE SCALE GENOMIC DNA]</scope>
    <source>
        <strain evidence="1">WasteWater2</strain>
    </source>
</reference>
<proteinExistence type="predicted"/>
<dbReference type="EMBL" id="JACCJC010000070">
    <property type="protein sequence ID" value="KAF6229708.1"/>
    <property type="molecule type" value="Genomic_DNA"/>
</dbReference>
<comment type="caution">
    <text evidence="1">The sequence shown here is derived from an EMBL/GenBank/DDBJ whole genome shotgun (WGS) entry which is preliminary data.</text>
</comment>
<accession>A0A8H6KZ98</accession>
<dbReference type="RefSeq" id="XP_037159900.1">
    <property type="nucleotide sequence ID" value="XM_037313235.1"/>
</dbReference>
<evidence type="ECO:0008006" key="3">
    <source>
        <dbReference type="Google" id="ProtNLM"/>
    </source>
</evidence>
<dbReference type="GeneID" id="59292997"/>
<organism evidence="1 2">
    <name type="scientific">Letharia columbiana</name>
    <dbReference type="NCBI Taxonomy" id="112416"/>
    <lineage>
        <taxon>Eukaryota</taxon>
        <taxon>Fungi</taxon>
        <taxon>Dikarya</taxon>
        <taxon>Ascomycota</taxon>
        <taxon>Pezizomycotina</taxon>
        <taxon>Lecanoromycetes</taxon>
        <taxon>OSLEUM clade</taxon>
        <taxon>Lecanoromycetidae</taxon>
        <taxon>Lecanorales</taxon>
        <taxon>Lecanorineae</taxon>
        <taxon>Parmeliaceae</taxon>
        <taxon>Letharia</taxon>
    </lineage>
</organism>
<keyword evidence="2" id="KW-1185">Reference proteome</keyword>
<dbReference type="AlphaFoldDB" id="A0A8H6KZ98"/>